<comment type="subcellular location">
    <subcellularLocation>
        <location evidence="1">Cell membrane</location>
        <topology evidence="1">Multi-pass membrane protein</topology>
    </subcellularLocation>
</comment>
<comment type="similarity">
    <text evidence="2">Belongs to the sodium:solute symporter (SSF) (TC 2.A.21) family.</text>
</comment>
<dbReference type="InterPro" id="IPR050277">
    <property type="entry name" value="Sodium:Solute_Symporter"/>
</dbReference>
<dbReference type="RefSeq" id="WP_255038690.1">
    <property type="nucleotide sequence ID" value="NZ_RJUF01000179.1"/>
</dbReference>
<proteinExistence type="inferred from homology"/>
<keyword evidence="5 13" id="KW-0812">Transmembrane</keyword>
<evidence type="ECO:0000256" key="8">
    <source>
        <dbReference type="ARBA" id="ARBA00023053"/>
    </source>
</evidence>
<evidence type="ECO:0000256" key="12">
    <source>
        <dbReference type="ARBA" id="ARBA00033708"/>
    </source>
</evidence>
<keyword evidence="10 13" id="KW-0472">Membrane</keyword>
<dbReference type="EMBL" id="RJUF01000179">
    <property type="protein sequence ID" value="MCP9765004.1"/>
    <property type="molecule type" value="Genomic_DNA"/>
</dbReference>
<feature type="transmembrane region" description="Helical" evidence="13">
    <location>
        <begin position="115"/>
        <end position="138"/>
    </location>
</feature>
<feature type="transmembrane region" description="Helical" evidence="13">
    <location>
        <begin position="408"/>
        <end position="435"/>
    </location>
</feature>
<dbReference type="Gene3D" id="1.20.1730.10">
    <property type="entry name" value="Sodium/glucose cotransporter"/>
    <property type="match status" value="1"/>
</dbReference>
<comment type="catalytic activity">
    <reaction evidence="12">
        <text>L-proline(in) + Na(+)(in) = L-proline(out) + Na(+)(out)</text>
        <dbReference type="Rhea" id="RHEA:28967"/>
        <dbReference type="ChEBI" id="CHEBI:29101"/>
        <dbReference type="ChEBI" id="CHEBI:60039"/>
    </reaction>
</comment>
<feature type="transmembrane region" description="Helical" evidence="13">
    <location>
        <begin position="326"/>
        <end position="347"/>
    </location>
</feature>
<feature type="transmembrane region" description="Helical" evidence="13">
    <location>
        <begin position="280"/>
        <end position="306"/>
    </location>
</feature>
<evidence type="ECO:0000313" key="15">
    <source>
        <dbReference type="Proteomes" id="UP001204144"/>
    </source>
</evidence>
<organism evidence="14 15">
    <name type="scientific">Lacihabitans soyangensis</name>
    <dbReference type="NCBI Taxonomy" id="869394"/>
    <lineage>
        <taxon>Bacteria</taxon>
        <taxon>Pseudomonadati</taxon>
        <taxon>Bacteroidota</taxon>
        <taxon>Cytophagia</taxon>
        <taxon>Cytophagales</taxon>
        <taxon>Leadbetterellaceae</taxon>
        <taxon>Lacihabitans</taxon>
    </lineage>
</organism>
<evidence type="ECO:0000256" key="4">
    <source>
        <dbReference type="ARBA" id="ARBA00022475"/>
    </source>
</evidence>
<feature type="transmembrane region" description="Helical" evidence="13">
    <location>
        <begin position="379"/>
        <end position="402"/>
    </location>
</feature>
<feature type="transmembrane region" description="Helical" evidence="13">
    <location>
        <begin position="442"/>
        <end position="464"/>
    </location>
</feature>
<keyword evidence="8" id="KW-0915">Sodium</keyword>
<evidence type="ECO:0000256" key="7">
    <source>
        <dbReference type="ARBA" id="ARBA00022989"/>
    </source>
</evidence>
<evidence type="ECO:0000256" key="11">
    <source>
        <dbReference type="ARBA" id="ARBA00023201"/>
    </source>
</evidence>
<dbReference type="GO" id="GO:0015293">
    <property type="term" value="F:symporter activity"/>
    <property type="evidence" value="ECO:0007669"/>
    <property type="project" value="UniProtKB-KW"/>
</dbReference>
<dbReference type="PANTHER" id="PTHR48086">
    <property type="entry name" value="SODIUM/PROLINE SYMPORTER-RELATED"/>
    <property type="match status" value="1"/>
</dbReference>
<keyword evidence="15" id="KW-1185">Reference proteome</keyword>
<keyword evidence="9" id="KW-0406">Ion transport</keyword>
<keyword evidence="11" id="KW-0739">Sodium transport</keyword>
<dbReference type="AlphaFoldDB" id="A0AAE3H4F8"/>
<feature type="non-terminal residue" evidence="14">
    <location>
        <position position="647"/>
    </location>
</feature>
<evidence type="ECO:0000256" key="6">
    <source>
        <dbReference type="ARBA" id="ARBA00022847"/>
    </source>
</evidence>
<dbReference type="GO" id="GO:0006814">
    <property type="term" value="P:sodium ion transport"/>
    <property type="evidence" value="ECO:0007669"/>
    <property type="project" value="UniProtKB-KW"/>
</dbReference>
<keyword evidence="6" id="KW-0769">Symport</keyword>
<gene>
    <name evidence="14" type="ORF">EGI31_18880</name>
</gene>
<dbReference type="GO" id="GO:0016301">
    <property type="term" value="F:kinase activity"/>
    <property type="evidence" value="ECO:0007669"/>
    <property type="project" value="UniProtKB-KW"/>
</dbReference>
<evidence type="ECO:0000256" key="13">
    <source>
        <dbReference type="SAM" id="Phobius"/>
    </source>
</evidence>
<accession>A0AAE3H4F8</accession>
<evidence type="ECO:0000313" key="14">
    <source>
        <dbReference type="EMBL" id="MCP9765004.1"/>
    </source>
</evidence>
<keyword evidence="3" id="KW-0813">Transport</keyword>
<dbReference type="Proteomes" id="UP001204144">
    <property type="component" value="Unassembled WGS sequence"/>
</dbReference>
<dbReference type="InterPro" id="IPR001734">
    <property type="entry name" value="Na/solute_symporter"/>
</dbReference>
<name>A0AAE3H4F8_9BACT</name>
<dbReference type="PANTHER" id="PTHR48086:SF3">
    <property type="entry name" value="SODIUM_PROLINE SYMPORTER"/>
    <property type="match status" value="1"/>
</dbReference>
<evidence type="ECO:0000256" key="5">
    <source>
        <dbReference type="ARBA" id="ARBA00022692"/>
    </source>
</evidence>
<keyword evidence="4" id="KW-1003">Cell membrane</keyword>
<feature type="transmembrane region" description="Helical" evidence="13">
    <location>
        <begin position="242"/>
        <end position="259"/>
    </location>
</feature>
<dbReference type="InterPro" id="IPR038377">
    <property type="entry name" value="Na/Glc_symporter_sf"/>
</dbReference>
<keyword evidence="7 13" id="KW-1133">Transmembrane helix</keyword>
<feature type="transmembrane region" description="Helical" evidence="13">
    <location>
        <begin position="499"/>
        <end position="519"/>
    </location>
</feature>
<evidence type="ECO:0000256" key="1">
    <source>
        <dbReference type="ARBA" id="ARBA00004651"/>
    </source>
</evidence>
<dbReference type="CDD" id="cd10322">
    <property type="entry name" value="SLC5sbd"/>
    <property type="match status" value="1"/>
</dbReference>
<dbReference type="PROSITE" id="PS50283">
    <property type="entry name" value="NA_SOLUT_SYMP_3"/>
    <property type="match status" value="1"/>
</dbReference>
<evidence type="ECO:0000256" key="2">
    <source>
        <dbReference type="ARBA" id="ARBA00006434"/>
    </source>
</evidence>
<feature type="transmembrane region" description="Helical" evidence="13">
    <location>
        <begin position="68"/>
        <end position="86"/>
    </location>
</feature>
<protein>
    <submittedName>
        <fullName evidence="14">Histidine kinase</fullName>
    </submittedName>
</protein>
<keyword evidence="14" id="KW-0418">Kinase</keyword>
<reference evidence="14 15" key="1">
    <citation type="submission" date="2018-11" db="EMBL/GenBank/DDBJ databases">
        <title>Novel bacteria species description.</title>
        <authorList>
            <person name="Han J.-H."/>
        </authorList>
    </citation>
    <scope>NUCLEOTIDE SEQUENCE [LARGE SCALE GENOMIC DNA]</scope>
    <source>
        <strain evidence="14 15">KCTC23259</strain>
    </source>
</reference>
<feature type="transmembrane region" description="Helical" evidence="13">
    <location>
        <begin position="6"/>
        <end position="27"/>
    </location>
</feature>
<evidence type="ECO:0000256" key="3">
    <source>
        <dbReference type="ARBA" id="ARBA00022448"/>
    </source>
</evidence>
<dbReference type="GO" id="GO:0005886">
    <property type="term" value="C:plasma membrane"/>
    <property type="evidence" value="ECO:0007669"/>
    <property type="project" value="UniProtKB-SubCell"/>
</dbReference>
<evidence type="ECO:0000256" key="10">
    <source>
        <dbReference type="ARBA" id="ARBA00023136"/>
    </source>
</evidence>
<evidence type="ECO:0000256" key="9">
    <source>
        <dbReference type="ARBA" id="ARBA00023065"/>
    </source>
</evidence>
<feature type="transmembrane region" description="Helical" evidence="13">
    <location>
        <begin position="39"/>
        <end position="56"/>
    </location>
</feature>
<feature type="transmembrane region" description="Helical" evidence="13">
    <location>
        <begin position="158"/>
        <end position="175"/>
    </location>
</feature>
<comment type="caution">
    <text evidence="14">The sequence shown here is derived from an EMBL/GenBank/DDBJ whole genome shotgun (WGS) entry which is preliminary data.</text>
</comment>
<feature type="transmembrane region" description="Helical" evidence="13">
    <location>
        <begin position="187"/>
        <end position="213"/>
    </location>
</feature>
<sequence length="647" mass="72562">MNGFLISVVSVLYLGFLFYLAFVAERFKSKKRSLIDNPYVYALSLSVYCTAWTFYGSVGRVNQTGLEFLSVYIGPTLVMLLGWSVLRKIVRISHVHNITSVADFISARYGKYRSLGVWVTIISLLAGIPYIGLQIKAISKSFEILSGMAHGVYFYQEPAFYISILLVVFTILFGTRKVQANETHEGMIFAIAAESVFKLLAFLVVGIFITFWLNDGFADVFEKHYYQKEIQKAFDFEKQPGYGNWFMHILVSAFSFMFLPRQFQVAVVENQNENNLKQAIWLLPLYMFLIDIFVIPIALTGSSVFAGNPSILADNYVIELPLSVSANVIALIAYIGGFSAATGMIIVETIAISTMLTNSLVLPALLENKRFKEKYTFRIINFAVWIRRGAIILTVLLGFFYYKTVASYFSLVSIGLIAFVAIGQFGPIILGGIFWKGATKTGALVGLLSGFIIWLFSLILPSLLTDATGNYLNSSVSAFFEFFAHFKIQGFDDISNTTFWSLLINSIMFFVVSMCTEVTPAEAKQALLFVDVFKYSNKDGQSLLWKGKARNEHLIELLVSFIGSMQAKEELEDFARKNHIDLKDSIADPKLVSYVENTISSIIGTSTARMLVASITKEEVVSIDEILEVLKRSQKIVEDNQELKNKT</sequence>
<keyword evidence="14" id="KW-0808">Transferase</keyword>